<name>A0A1B7LCS4_9FIRM</name>
<dbReference type="SUPFAM" id="SSF54534">
    <property type="entry name" value="FKBP-like"/>
    <property type="match status" value="1"/>
</dbReference>
<dbReference type="OrthoDB" id="14196at2"/>
<dbReference type="RefSeq" id="WP_066669604.1">
    <property type="nucleotide sequence ID" value="NZ_LYVF01000175.1"/>
</dbReference>
<accession>A0A1B7LCS4</accession>
<dbReference type="InterPro" id="IPR027304">
    <property type="entry name" value="Trigger_fact/SurA_dom_sf"/>
</dbReference>
<feature type="domain" description="PpiC" evidence="3">
    <location>
        <begin position="175"/>
        <end position="277"/>
    </location>
</feature>
<proteinExistence type="predicted"/>
<dbReference type="PANTHER" id="PTHR47245">
    <property type="entry name" value="PEPTIDYLPROLYL ISOMERASE"/>
    <property type="match status" value="1"/>
</dbReference>
<dbReference type="GO" id="GO:0003755">
    <property type="term" value="F:peptidyl-prolyl cis-trans isomerase activity"/>
    <property type="evidence" value="ECO:0007669"/>
    <property type="project" value="UniProtKB-KW"/>
</dbReference>
<gene>
    <name evidence="4" type="ORF">A6M21_13135</name>
</gene>
<evidence type="ECO:0000256" key="2">
    <source>
        <dbReference type="SAM" id="SignalP"/>
    </source>
</evidence>
<keyword evidence="2" id="KW-0732">Signal</keyword>
<feature type="chain" id="PRO_5039208175" description="PpiC domain-containing protein" evidence="2">
    <location>
        <begin position="29"/>
        <end position="330"/>
    </location>
</feature>
<evidence type="ECO:0000259" key="3">
    <source>
        <dbReference type="PROSITE" id="PS50198"/>
    </source>
</evidence>
<dbReference type="PROSITE" id="PS51257">
    <property type="entry name" value="PROKAR_LIPOPROTEIN"/>
    <property type="match status" value="1"/>
</dbReference>
<evidence type="ECO:0000313" key="4">
    <source>
        <dbReference type="EMBL" id="OAT80673.1"/>
    </source>
</evidence>
<keyword evidence="1" id="KW-0697">Rotamase</keyword>
<dbReference type="PANTHER" id="PTHR47245:SF2">
    <property type="entry name" value="PEPTIDYL-PROLYL CIS-TRANS ISOMERASE HP_0175-RELATED"/>
    <property type="match status" value="1"/>
</dbReference>
<dbReference type="PROSITE" id="PS50198">
    <property type="entry name" value="PPIC_PPIASE_2"/>
    <property type="match status" value="1"/>
</dbReference>
<dbReference type="Proteomes" id="UP000078532">
    <property type="component" value="Unassembled WGS sequence"/>
</dbReference>
<dbReference type="Gene3D" id="1.10.4030.10">
    <property type="entry name" value="Porin chaperone SurA, peptide-binding domain"/>
    <property type="match status" value="1"/>
</dbReference>
<protein>
    <recommendedName>
        <fullName evidence="3">PpiC domain-containing protein</fullName>
    </recommendedName>
</protein>
<dbReference type="AlphaFoldDB" id="A0A1B7LCS4"/>
<dbReference type="SUPFAM" id="SSF109998">
    <property type="entry name" value="Triger factor/SurA peptide-binding domain-like"/>
    <property type="match status" value="1"/>
</dbReference>
<dbReference type="Pfam" id="PF00639">
    <property type="entry name" value="Rotamase"/>
    <property type="match status" value="1"/>
</dbReference>
<dbReference type="STRING" id="1838280.A6M21_13135"/>
<feature type="signal peptide" evidence="2">
    <location>
        <begin position="1"/>
        <end position="28"/>
    </location>
</feature>
<evidence type="ECO:0000313" key="5">
    <source>
        <dbReference type="Proteomes" id="UP000078532"/>
    </source>
</evidence>
<dbReference type="Gene3D" id="3.10.50.40">
    <property type="match status" value="1"/>
</dbReference>
<dbReference type="Pfam" id="PF13624">
    <property type="entry name" value="SurA_N_3"/>
    <property type="match status" value="1"/>
</dbReference>
<dbReference type="InterPro" id="IPR000297">
    <property type="entry name" value="PPIase_PpiC"/>
</dbReference>
<comment type="caution">
    <text evidence="4">The sequence shown here is derived from an EMBL/GenBank/DDBJ whole genome shotgun (WGS) entry which is preliminary data.</text>
</comment>
<evidence type="ECO:0000256" key="1">
    <source>
        <dbReference type="PROSITE-ProRule" id="PRU00278"/>
    </source>
</evidence>
<organism evidence="4 5">
    <name type="scientific">Desulfotomaculum copahuensis</name>
    <dbReference type="NCBI Taxonomy" id="1838280"/>
    <lineage>
        <taxon>Bacteria</taxon>
        <taxon>Bacillati</taxon>
        <taxon>Bacillota</taxon>
        <taxon>Clostridia</taxon>
        <taxon>Eubacteriales</taxon>
        <taxon>Desulfotomaculaceae</taxon>
        <taxon>Desulfotomaculum</taxon>
    </lineage>
</organism>
<dbReference type="EMBL" id="LYVF01000175">
    <property type="protein sequence ID" value="OAT80673.1"/>
    <property type="molecule type" value="Genomic_DNA"/>
</dbReference>
<sequence>MRLKKWLPLIMLAVLALLAAGCANSNVAATVNGKEISMDQLNERVNANKDELTKQGYSFSGPDGQKMTDLLRQRTLEQMIDEQLLVQEADKEKLKPSPAEVAKQIKTLRQQLGSEAKFKQYLAANGLSEPKLQDELTDLMAIQALQNKVLADVKPATAAQAQDYYNQHKDQFSTPEQWQVRHILITVPKQGDLQAEAAAKAEALSIIQKLQHGADFAALAKQYSQDPGTKDSGGLYTFAKGQAVPEFEKAVQALKPGEITAQPVKTQYGYHVIKLEKIIPAQVKSFDQVKDQIMANLTDQARKTKFQEFLDGLRKNARIVNNLAPAKTKQ</sequence>
<keyword evidence="1" id="KW-0413">Isomerase</keyword>
<reference evidence="4 5" key="1">
    <citation type="submission" date="2016-04" db="EMBL/GenBank/DDBJ databases">
        <authorList>
            <person name="Evans L.H."/>
            <person name="Alamgir A."/>
            <person name="Owens N."/>
            <person name="Weber N.D."/>
            <person name="Virtaneva K."/>
            <person name="Barbian K."/>
            <person name="Babar A."/>
            <person name="Rosenke K."/>
        </authorList>
    </citation>
    <scope>NUCLEOTIDE SEQUENCE [LARGE SCALE GENOMIC DNA]</scope>
    <source>
        <strain evidence="4 5">LMa1</strain>
    </source>
</reference>
<dbReference type="InterPro" id="IPR050245">
    <property type="entry name" value="PrsA_foldase"/>
</dbReference>
<dbReference type="InterPro" id="IPR046357">
    <property type="entry name" value="PPIase_dom_sf"/>
</dbReference>
<keyword evidence="5" id="KW-1185">Reference proteome</keyword>